<accession>A0A162E173</accession>
<keyword evidence="3" id="KW-1185">Reference proteome</keyword>
<evidence type="ECO:0000313" key="2">
    <source>
        <dbReference type="EMBL" id="AKJ72070.1"/>
    </source>
</evidence>
<reference evidence="2 3" key="1">
    <citation type="submission" date="2015-04" db="EMBL/GenBank/DDBJ databases">
        <title>Locating and activating molecular 'time bombs': can Mycolata prophages be selectively induced en masse to biologically control activated sludge foaming?</title>
        <authorList>
            <person name="Dyson Z.A."/>
            <person name="Brown T.L."/>
            <person name="Farrar B."/>
            <person name="Doyle S."/>
            <person name="Tucci J."/>
            <person name="Seviour R.J."/>
            <person name="Petrovski S."/>
        </authorList>
    </citation>
    <scope>NUCLEOTIDE SEQUENCE [LARGE SCALE GENOMIC DNA]</scope>
</reference>
<evidence type="ECO:0000313" key="3">
    <source>
        <dbReference type="Proteomes" id="UP000201404"/>
    </source>
</evidence>
<proteinExistence type="predicted"/>
<gene>
    <name evidence="2" type="ORF">GAL1_55</name>
</gene>
<feature type="region of interest" description="Disordered" evidence="1">
    <location>
        <begin position="1"/>
        <end position="35"/>
    </location>
</feature>
<name>A0A162E173_9CAUD</name>
<dbReference type="Proteomes" id="UP000201404">
    <property type="component" value="Genome"/>
</dbReference>
<dbReference type="GeneID" id="30309370"/>
<evidence type="ECO:0000256" key="1">
    <source>
        <dbReference type="SAM" id="MobiDB-lite"/>
    </source>
</evidence>
<dbReference type="EMBL" id="KR053194">
    <property type="protein sequence ID" value="AKJ72070.1"/>
    <property type="molecule type" value="Genomic_DNA"/>
</dbReference>
<dbReference type="KEGG" id="vg:30309370"/>
<feature type="compositionally biased region" description="Basic and acidic residues" evidence="1">
    <location>
        <begin position="1"/>
        <end position="12"/>
    </location>
</feature>
<sequence>MQKQRDVSRVWEEPQEETTNERAGSDQFPGVAGSGGGYKRRAGALNAIDAQYAARTLPNVRHPREIVVPWRLVIHDRHGNVERIGAVY</sequence>
<organism evidence="2 3">
    <name type="scientific">Gordonia phage GAL1</name>
    <dbReference type="NCBI Taxonomy" id="1647469"/>
    <lineage>
        <taxon>Viruses</taxon>
        <taxon>Duplodnaviria</taxon>
        <taxon>Heunggongvirae</taxon>
        <taxon>Uroviricota</taxon>
        <taxon>Caudoviricetes</taxon>
        <taxon>Galunavirus</taxon>
        <taxon>Galunavirus GAL1</taxon>
    </lineage>
</organism>
<dbReference type="RefSeq" id="YP_009324447.1">
    <property type="nucleotide sequence ID" value="NC_031936.1"/>
</dbReference>
<protein>
    <submittedName>
        <fullName evidence="2">Uncharacterized protein</fullName>
    </submittedName>
</protein>